<comment type="caution">
    <text evidence="1">The sequence shown here is derived from an EMBL/GenBank/DDBJ whole genome shotgun (WGS) entry which is preliminary data.</text>
</comment>
<keyword evidence="2" id="KW-1185">Reference proteome</keyword>
<sequence>IECSGWYKAQSIRGCGQNPLCLFLERSQDTGAGPSTCSDIFTLTGSGAAGFLPTVSGPGVSYVLNRSPPTLLFIRA</sequence>
<reference evidence="1" key="1">
    <citation type="submission" date="2020-08" db="EMBL/GenBank/DDBJ databases">
        <title>Multicomponent nature underlies the extraordinary mechanical properties of spider dragline silk.</title>
        <authorList>
            <person name="Kono N."/>
            <person name="Nakamura H."/>
            <person name="Mori M."/>
            <person name="Yoshida Y."/>
            <person name="Ohtoshi R."/>
            <person name="Malay A.D."/>
            <person name="Moran D.A.P."/>
            <person name="Tomita M."/>
            <person name="Numata K."/>
            <person name="Arakawa K."/>
        </authorList>
    </citation>
    <scope>NUCLEOTIDE SEQUENCE</scope>
</reference>
<dbReference type="AlphaFoldDB" id="A0A8X6PVR9"/>
<dbReference type="Proteomes" id="UP000887013">
    <property type="component" value="Unassembled WGS sequence"/>
</dbReference>
<gene>
    <name evidence="1" type="ORF">NPIL_365341</name>
</gene>
<organism evidence="1 2">
    <name type="scientific">Nephila pilipes</name>
    <name type="common">Giant wood spider</name>
    <name type="synonym">Nephila maculata</name>
    <dbReference type="NCBI Taxonomy" id="299642"/>
    <lineage>
        <taxon>Eukaryota</taxon>
        <taxon>Metazoa</taxon>
        <taxon>Ecdysozoa</taxon>
        <taxon>Arthropoda</taxon>
        <taxon>Chelicerata</taxon>
        <taxon>Arachnida</taxon>
        <taxon>Araneae</taxon>
        <taxon>Araneomorphae</taxon>
        <taxon>Entelegynae</taxon>
        <taxon>Araneoidea</taxon>
        <taxon>Nephilidae</taxon>
        <taxon>Nephila</taxon>
    </lineage>
</organism>
<proteinExistence type="predicted"/>
<protein>
    <submittedName>
        <fullName evidence="1">Uncharacterized protein</fullName>
    </submittedName>
</protein>
<accession>A0A8X6PVR9</accession>
<evidence type="ECO:0000313" key="2">
    <source>
        <dbReference type="Proteomes" id="UP000887013"/>
    </source>
</evidence>
<evidence type="ECO:0000313" key="1">
    <source>
        <dbReference type="EMBL" id="GFT88028.1"/>
    </source>
</evidence>
<name>A0A8X6PVR9_NEPPI</name>
<dbReference type="EMBL" id="BMAW01073514">
    <property type="protein sequence ID" value="GFT88028.1"/>
    <property type="molecule type" value="Genomic_DNA"/>
</dbReference>
<feature type="non-terminal residue" evidence="1">
    <location>
        <position position="1"/>
    </location>
</feature>